<feature type="compositionally biased region" description="Basic and acidic residues" evidence="1">
    <location>
        <begin position="241"/>
        <end position="261"/>
    </location>
</feature>
<dbReference type="AlphaFoldDB" id="A0AAE1S4P3"/>
<gene>
    <name evidence="2" type="ORF">RND71_015662</name>
</gene>
<name>A0AAE1S4P3_9SOLA</name>
<reference evidence="2" key="1">
    <citation type="submission" date="2023-12" db="EMBL/GenBank/DDBJ databases">
        <title>Genome assembly of Anisodus tanguticus.</title>
        <authorList>
            <person name="Wang Y.-J."/>
        </authorList>
    </citation>
    <scope>NUCLEOTIDE SEQUENCE</scope>
    <source>
        <strain evidence="2">KB-2021</strain>
        <tissue evidence="2">Leaf</tissue>
    </source>
</reference>
<dbReference type="EMBL" id="JAVYJV010000008">
    <property type="protein sequence ID" value="KAK4364304.1"/>
    <property type="molecule type" value="Genomic_DNA"/>
</dbReference>
<proteinExistence type="predicted"/>
<comment type="caution">
    <text evidence="2">The sequence shown here is derived from an EMBL/GenBank/DDBJ whole genome shotgun (WGS) entry which is preliminary data.</text>
</comment>
<evidence type="ECO:0000313" key="3">
    <source>
        <dbReference type="Proteomes" id="UP001291623"/>
    </source>
</evidence>
<feature type="region of interest" description="Disordered" evidence="1">
    <location>
        <begin position="172"/>
        <end position="269"/>
    </location>
</feature>
<evidence type="ECO:0000313" key="2">
    <source>
        <dbReference type="EMBL" id="KAK4364304.1"/>
    </source>
</evidence>
<dbReference type="Proteomes" id="UP001291623">
    <property type="component" value="Unassembled WGS sequence"/>
</dbReference>
<evidence type="ECO:0000256" key="1">
    <source>
        <dbReference type="SAM" id="MobiDB-lite"/>
    </source>
</evidence>
<sequence>MNSERRKTLGGTWSTVNDFDGSINSAWTARSSGLVNSVDSAQLDESTHFLAALFRWHVAAHIVNEYNNSLGYVGVQQLIVFVPSGKYYETEGDNGIRTLSSFVNDQFDVINLFVVEDSELSVDIENIEVHKESVIDVDDAATDCYFGSDSSSEDRSDCSDYDDEELEALAKAKNNWNKKNGEGTSKSGLLKGRKKSKGKQPMQRTLIDEEDGDEGFATVEDLLLSAPQPSQNSHSNEVEEDLPRRSRGVSELKSRLQERQKQPLPTDTE</sequence>
<protein>
    <submittedName>
        <fullName evidence="2">Uncharacterized protein</fullName>
    </submittedName>
</protein>
<accession>A0AAE1S4P3</accession>
<organism evidence="2 3">
    <name type="scientific">Anisodus tanguticus</name>
    <dbReference type="NCBI Taxonomy" id="243964"/>
    <lineage>
        <taxon>Eukaryota</taxon>
        <taxon>Viridiplantae</taxon>
        <taxon>Streptophyta</taxon>
        <taxon>Embryophyta</taxon>
        <taxon>Tracheophyta</taxon>
        <taxon>Spermatophyta</taxon>
        <taxon>Magnoliopsida</taxon>
        <taxon>eudicotyledons</taxon>
        <taxon>Gunneridae</taxon>
        <taxon>Pentapetalae</taxon>
        <taxon>asterids</taxon>
        <taxon>lamiids</taxon>
        <taxon>Solanales</taxon>
        <taxon>Solanaceae</taxon>
        <taxon>Solanoideae</taxon>
        <taxon>Hyoscyameae</taxon>
        <taxon>Anisodus</taxon>
    </lineage>
</organism>
<keyword evidence="3" id="KW-1185">Reference proteome</keyword>